<keyword evidence="5 7" id="KW-0175">Coiled coil</keyword>
<evidence type="ECO:0000313" key="10">
    <source>
        <dbReference type="Proteomes" id="UP001374584"/>
    </source>
</evidence>
<evidence type="ECO:0000256" key="5">
    <source>
        <dbReference type="ARBA" id="ARBA00023054"/>
    </source>
</evidence>
<dbReference type="PANTHER" id="PTHR31246:SF31">
    <property type="entry name" value="MYOSIN II HEAVY CHAIN FAMILY PROTEIN"/>
    <property type="match status" value="1"/>
</dbReference>
<keyword evidence="3" id="KW-0963">Cytoplasm</keyword>
<evidence type="ECO:0000256" key="1">
    <source>
        <dbReference type="ARBA" id="ARBA00004245"/>
    </source>
</evidence>
<sequence>MVSCEEQRGEKPPLVQSDPVVLEINSLQNQLKEKVKELATCQNEIKALRATEALKDKAIEELRNGVGKLDERLRVTEDRLKEKNLEIKKLTDEKKDALASQYAAEATLRRVHSIQKDEDFIPIETVISPLEAEIKMYRNEITSLQEDKKALERLTKSKEAGLLEAERTLQSALERALVVEEVRNLNFDLKRQIEISQEENKILEKKHRQKILEVEKLSQTIQELEEIILASGATANAVRDYQRRTSELQEEKRKLERELARVKVSANRIANVVANEWKDDNDKVMPVRQWLEERRIMQAEIQRLKDKLATSERTAKAESQLKDKLKLRLKTLEEGLKHFSSYPNILNVPCASPKAEKSNILGFLTTSCELRKRSTSQPRASTVGSSLFQQPNVKNNTDILAGNLKLGSPIKKHSSAENVLKKGMWASRSKVADNAEKENEMRVNTDMALNRCNDEREAAEIKTTVNVDEDPESKKPYGSGRDDVVSGFLYDKLQREVINLRKSCETKDSSLQSKDEEIKMLTKKVDALTKAMQVEWKKMKREAASREKETSSTKSDENRKNISANSSKSLLLHFKNQQANIAKFLRKDNFFYEIPKAQHIVSSKAHIYLEEIYKILISLKCKLT</sequence>
<feature type="coiled-coil region" evidence="7">
    <location>
        <begin position="179"/>
        <end position="321"/>
    </location>
</feature>
<feature type="compositionally biased region" description="Basic and acidic residues" evidence="8">
    <location>
        <begin position="539"/>
        <end position="560"/>
    </location>
</feature>
<keyword evidence="6" id="KW-0206">Cytoskeleton</keyword>
<dbReference type="Proteomes" id="UP001374584">
    <property type="component" value="Unassembled WGS sequence"/>
</dbReference>
<evidence type="ECO:0000256" key="6">
    <source>
        <dbReference type="ARBA" id="ARBA00023212"/>
    </source>
</evidence>
<evidence type="ECO:0000256" key="2">
    <source>
        <dbReference type="ARBA" id="ARBA00008825"/>
    </source>
</evidence>
<dbReference type="EMBL" id="JAYMYR010000008">
    <property type="protein sequence ID" value="KAK7348352.1"/>
    <property type="molecule type" value="Genomic_DNA"/>
</dbReference>
<evidence type="ECO:0000256" key="8">
    <source>
        <dbReference type="SAM" id="MobiDB-lite"/>
    </source>
</evidence>
<comment type="similarity">
    <text evidence="2">Belongs to the MAP70 family.</text>
</comment>
<evidence type="ECO:0000313" key="9">
    <source>
        <dbReference type="EMBL" id="KAK7348352.1"/>
    </source>
</evidence>
<protein>
    <recommendedName>
        <fullName evidence="11">Microtubule-associated protein 70-5</fullName>
    </recommendedName>
</protein>
<evidence type="ECO:0000256" key="4">
    <source>
        <dbReference type="ARBA" id="ARBA00022701"/>
    </source>
</evidence>
<gene>
    <name evidence="9" type="ORF">VNO80_22905</name>
</gene>
<keyword evidence="10" id="KW-1185">Reference proteome</keyword>
<reference evidence="9 10" key="1">
    <citation type="submission" date="2024-01" db="EMBL/GenBank/DDBJ databases">
        <title>The genomes of 5 underutilized Papilionoideae crops provide insights into root nodulation and disease resistanc.</title>
        <authorList>
            <person name="Jiang F."/>
        </authorList>
    </citation>
    <scope>NUCLEOTIDE SEQUENCE [LARGE SCALE GENOMIC DNA]</scope>
    <source>
        <strain evidence="9">JINMINGXINNONG_FW02</strain>
        <tissue evidence="9">Leaves</tissue>
    </source>
</reference>
<dbReference type="Pfam" id="PF07058">
    <property type="entry name" value="MAP70"/>
    <property type="match status" value="1"/>
</dbReference>
<accession>A0AAN9MAI9</accession>
<keyword evidence="4" id="KW-0493">Microtubule</keyword>
<feature type="region of interest" description="Disordered" evidence="8">
    <location>
        <begin position="539"/>
        <end position="562"/>
    </location>
</feature>
<evidence type="ECO:0000256" key="7">
    <source>
        <dbReference type="SAM" id="Coils"/>
    </source>
</evidence>
<comment type="subcellular location">
    <subcellularLocation>
        <location evidence="1">Cytoplasm</location>
        <location evidence="1">Cytoskeleton</location>
    </subcellularLocation>
</comment>
<dbReference type="GO" id="GO:0007010">
    <property type="term" value="P:cytoskeleton organization"/>
    <property type="evidence" value="ECO:0007669"/>
    <property type="project" value="InterPro"/>
</dbReference>
<dbReference type="GO" id="GO:0005874">
    <property type="term" value="C:microtubule"/>
    <property type="evidence" value="ECO:0007669"/>
    <property type="project" value="UniProtKB-KW"/>
</dbReference>
<dbReference type="InterPro" id="IPR009768">
    <property type="entry name" value="MAP70"/>
</dbReference>
<feature type="coiled-coil region" evidence="7">
    <location>
        <begin position="127"/>
        <end position="154"/>
    </location>
</feature>
<proteinExistence type="inferred from homology"/>
<organism evidence="9 10">
    <name type="scientific">Phaseolus coccineus</name>
    <name type="common">Scarlet runner bean</name>
    <name type="synonym">Phaseolus multiflorus</name>
    <dbReference type="NCBI Taxonomy" id="3886"/>
    <lineage>
        <taxon>Eukaryota</taxon>
        <taxon>Viridiplantae</taxon>
        <taxon>Streptophyta</taxon>
        <taxon>Embryophyta</taxon>
        <taxon>Tracheophyta</taxon>
        <taxon>Spermatophyta</taxon>
        <taxon>Magnoliopsida</taxon>
        <taxon>eudicotyledons</taxon>
        <taxon>Gunneridae</taxon>
        <taxon>Pentapetalae</taxon>
        <taxon>rosids</taxon>
        <taxon>fabids</taxon>
        <taxon>Fabales</taxon>
        <taxon>Fabaceae</taxon>
        <taxon>Papilionoideae</taxon>
        <taxon>50 kb inversion clade</taxon>
        <taxon>NPAAA clade</taxon>
        <taxon>indigoferoid/millettioid clade</taxon>
        <taxon>Phaseoleae</taxon>
        <taxon>Phaseolus</taxon>
    </lineage>
</organism>
<comment type="caution">
    <text evidence="9">The sequence shown here is derived from an EMBL/GenBank/DDBJ whole genome shotgun (WGS) entry which is preliminary data.</text>
</comment>
<evidence type="ECO:0000256" key="3">
    <source>
        <dbReference type="ARBA" id="ARBA00022490"/>
    </source>
</evidence>
<dbReference type="PANTHER" id="PTHR31246">
    <property type="entry name" value="MICROTUBULE-ASSOCIATED PROTEIN 70-2"/>
    <property type="match status" value="1"/>
</dbReference>
<dbReference type="GO" id="GO:0008017">
    <property type="term" value="F:microtubule binding"/>
    <property type="evidence" value="ECO:0007669"/>
    <property type="project" value="InterPro"/>
</dbReference>
<name>A0AAN9MAI9_PHACN</name>
<feature type="coiled-coil region" evidence="7">
    <location>
        <begin position="24"/>
        <end position="100"/>
    </location>
</feature>
<evidence type="ECO:0008006" key="11">
    <source>
        <dbReference type="Google" id="ProtNLM"/>
    </source>
</evidence>
<dbReference type="AlphaFoldDB" id="A0AAN9MAI9"/>